<dbReference type="AlphaFoldDB" id="A0A1Y1YW26"/>
<protein>
    <submittedName>
        <fullName evidence="3">Uncharacterized protein</fullName>
    </submittedName>
</protein>
<reference evidence="3 4" key="1">
    <citation type="submission" date="2016-07" db="EMBL/GenBank/DDBJ databases">
        <title>Pervasive Adenine N6-methylation of Active Genes in Fungi.</title>
        <authorList>
            <consortium name="DOE Joint Genome Institute"/>
            <person name="Mondo S.J."/>
            <person name="Dannebaum R.O."/>
            <person name="Kuo R.C."/>
            <person name="Labutti K."/>
            <person name="Haridas S."/>
            <person name="Kuo A."/>
            <person name="Salamov A."/>
            <person name="Ahrendt S.R."/>
            <person name="Lipzen A."/>
            <person name="Sullivan W."/>
            <person name="Andreopoulos W.B."/>
            <person name="Clum A."/>
            <person name="Lindquist E."/>
            <person name="Daum C."/>
            <person name="Ramamoorthy G.K."/>
            <person name="Gryganskyi A."/>
            <person name="Culley D."/>
            <person name="Magnuson J.K."/>
            <person name="James T.Y."/>
            <person name="O'Malley M.A."/>
            <person name="Stajich J.E."/>
            <person name="Spatafora J.W."/>
            <person name="Visel A."/>
            <person name="Grigoriev I.V."/>
        </authorList>
    </citation>
    <scope>NUCLEOTIDE SEQUENCE [LARGE SCALE GENOMIC DNA]</scope>
    <source>
        <strain evidence="3 4">CBS 115471</strain>
    </source>
</reference>
<evidence type="ECO:0000313" key="4">
    <source>
        <dbReference type="Proteomes" id="UP000193144"/>
    </source>
</evidence>
<proteinExistence type="predicted"/>
<dbReference type="Proteomes" id="UP000193144">
    <property type="component" value="Unassembled WGS sequence"/>
</dbReference>
<organism evidence="3 4">
    <name type="scientific">Clohesyomyces aquaticus</name>
    <dbReference type="NCBI Taxonomy" id="1231657"/>
    <lineage>
        <taxon>Eukaryota</taxon>
        <taxon>Fungi</taxon>
        <taxon>Dikarya</taxon>
        <taxon>Ascomycota</taxon>
        <taxon>Pezizomycotina</taxon>
        <taxon>Dothideomycetes</taxon>
        <taxon>Pleosporomycetidae</taxon>
        <taxon>Pleosporales</taxon>
        <taxon>Lindgomycetaceae</taxon>
        <taxon>Clohesyomyces</taxon>
    </lineage>
</organism>
<keyword evidence="1" id="KW-0175">Coiled coil</keyword>
<comment type="caution">
    <text evidence="3">The sequence shown here is derived from an EMBL/GenBank/DDBJ whole genome shotgun (WGS) entry which is preliminary data.</text>
</comment>
<dbReference type="EMBL" id="MCFA01000160">
    <property type="protein sequence ID" value="ORY02201.1"/>
    <property type="molecule type" value="Genomic_DNA"/>
</dbReference>
<feature type="coiled-coil region" evidence="1">
    <location>
        <begin position="416"/>
        <end position="443"/>
    </location>
</feature>
<feature type="compositionally biased region" description="Low complexity" evidence="2">
    <location>
        <begin position="22"/>
        <end position="36"/>
    </location>
</feature>
<accession>A0A1Y1YW26</accession>
<evidence type="ECO:0000256" key="1">
    <source>
        <dbReference type="SAM" id="Coils"/>
    </source>
</evidence>
<feature type="region of interest" description="Disordered" evidence="2">
    <location>
        <begin position="517"/>
        <end position="580"/>
    </location>
</feature>
<feature type="coiled-coil region" evidence="1">
    <location>
        <begin position="304"/>
        <end position="380"/>
    </location>
</feature>
<sequence length="580" mass="63518">MALCRILIAELKADRRTVPLAPAASSAAPATPSPKAGVNGQTPAHRPAGLLENGKASIPLHLRPRTAPKPSACAPEKAVQPRNAHPKYKEIFEVLPSAEHVVEHSTPAATPKANTSPRAKIQQYMTLISEPMDIKENDKNSLHAQLSDSHAALTTSHTTIQAVISEKNALQAQLTITHTALQDAISEKNALLAQLNTFHAAAQATISEKNALQAQLTNSHTATRAAITEKNTLQAQLSDSHTAAITERNTLLAKLSDTQTVTSTAITEKNNLHAKLIKSHAAAQAATVEKDAMLAQLSKASAVIEDTNTELDAVAAENEFLKLQLLETQIDADNLNIEYQLVRKGGKFLLNKNRDLQSELDAVRRELATMEQDLAAKEAEDRAYRASMAISRAHVARLETRRPDAVQDASLAKGALVAKCNELQQAQDRVAALEARAKAWECTSKPECENCEFHLTRALKISRASERDLGKKLDEAHLRWIGAEDQLQTWIGMADNYAVVFAEGAWRLEGEEEVRRRKERREEEEEEFVCAAVWTPPATQEDSDFSKESAEENEESEDKSVELILDRDLSKSSSATPSWV</sequence>
<evidence type="ECO:0000313" key="3">
    <source>
        <dbReference type="EMBL" id="ORY02201.1"/>
    </source>
</evidence>
<feature type="compositionally biased region" description="Polar residues" evidence="2">
    <location>
        <begin position="571"/>
        <end position="580"/>
    </location>
</feature>
<keyword evidence="4" id="KW-1185">Reference proteome</keyword>
<evidence type="ECO:0000256" key="2">
    <source>
        <dbReference type="SAM" id="MobiDB-lite"/>
    </source>
</evidence>
<feature type="region of interest" description="Disordered" evidence="2">
    <location>
        <begin position="22"/>
        <end position="51"/>
    </location>
</feature>
<gene>
    <name evidence="3" type="ORF">BCR34DRAFT_636520</name>
</gene>
<name>A0A1Y1YW26_9PLEO</name>
<dbReference type="OrthoDB" id="10584299at2759"/>
<feature type="compositionally biased region" description="Basic and acidic residues" evidence="2">
    <location>
        <begin position="558"/>
        <end position="570"/>
    </location>
</feature>